<proteinExistence type="predicted"/>
<accession>A0ABV0RB27</accession>
<gene>
    <name evidence="1" type="ORF">XENOCAPTIV_018387</name>
</gene>
<organism evidence="1 2">
    <name type="scientific">Xenoophorus captivus</name>
    <dbReference type="NCBI Taxonomy" id="1517983"/>
    <lineage>
        <taxon>Eukaryota</taxon>
        <taxon>Metazoa</taxon>
        <taxon>Chordata</taxon>
        <taxon>Craniata</taxon>
        <taxon>Vertebrata</taxon>
        <taxon>Euteleostomi</taxon>
        <taxon>Actinopterygii</taxon>
        <taxon>Neopterygii</taxon>
        <taxon>Teleostei</taxon>
        <taxon>Neoteleostei</taxon>
        <taxon>Acanthomorphata</taxon>
        <taxon>Ovalentaria</taxon>
        <taxon>Atherinomorphae</taxon>
        <taxon>Cyprinodontiformes</taxon>
        <taxon>Goodeidae</taxon>
        <taxon>Xenoophorus</taxon>
    </lineage>
</organism>
<evidence type="ECO:0000313" key="2">
    <source>
        <dbReference type="Proteomes" id="UP001434883"/>
    </source>
</evidence>
<reference evidence="1 2" key="1">
    <citation type="submission" date="2021-06" db="EMBL/GenBank/DDBJ databases">
        <authorList>
            <person name="Palmer J.M."/>
        </authorList>
    </citation>
    <scope>NUCLEOTIDE SEQUENCE [LARGE SCALE GENOMIC DNA]</scope>
    <source>
        <strain evidence="1 2">XC_2019</strain>
        <tissue evidence="1">Muscle</tissue>
    </source>
</reference>
<protein>
    <submittedName>
        <fullName evidence="1">Uncharacterized protein</fullName>
    </submittedName>
</protein>
<name>A0ABV0RB27_9TELE</name>
<evidence type="ECO:0000313" key="1">
    <source>
        <dbReference type="EMBL" id="MEQ2204778.1"/>
    </source>
</evidence>
<keyword evidence="2" id="KW-1185">Reference proteome</keyword>
<sequence>MADRTRRHDHERSRLIGPAGAATAGTSLTCAVLPSQSLLLESCLSEITFIHDWVSMTTWPRDDLSLRPPWYDGQEKPRGEYICTLVYPG</sequence>
<comment type="caution">
    <text evidence="1">The sequence shown here is derived from an EMBL/GenBank/DDBJ whole genome shotgun (WGS) entry which is preliminary data.</text>
</comment>
<dbReference type="Proteomes" id="UP001434883">
    <property type="component" value="Unassembled WGS sequence"/>
</dbReference>
<dbReference type="EMBL" id="JAHRIN010037472">
    <property type="protein sequence ID" value="MEQ2204778.1"/>
    <property type="molecule type" value="Genomic_DNA"/>
</dbReference>